<dbReference type="EMBL" id="QOQW01000012">
    <property type="protein sequence ID" value="RCK79499.1"/>
    <property type="molecule type" value="Genomic_DNA"/>
</dbReference>
<feature type="compositionally biased region" description="Pro residues" evidence="1">
    <location>
        <begin position="92"/>
        <end position="105"/>
    </location>
</feature>
<sequence>MAGGQVPDVPMPGAPQIERPDNTGSTDAQAWEREQARQERAIERARQREERRRRRQEQKEAERRRRLEAQWYGRSPTPSRPSHRHDAADQPSRPPAWPQGLPPKRPLTSNAPSAKPRFDKTVPPGKEADKLAEARLAAAALRRKGTLTTQEQQELDDLEALARGIWKKLAANRTLPAASRMKYQVPLPVADTPGPTPPARLDQATIAAAEAQQPPRSKAFIPFTGTMTNVMVAGVEMAGSTASERGLPESWIMEAFGTPDEHFGNLLGLGKIAWTIAEKDVPGAIAETLDFLVGKITYPQAAFTAEAGRIAASVNFHAFDAFAKQAMAGVGNPDFDPKTFWKELESEMNPVQKGVFQWLGGHDDVQ</sequence>
<feature type="region of interest" description="Disordered" evidence="1">
    <location>
        <begin position="1"/>
        <end position="126"/>
    </location>
</feature>
<dbReference type="AlphaFoldDB" id="A0A367ZP14"/>
<protein>
    <submittedName>
        <fullName evidence="2">Uncharacterized protein</fullName>
    </submittedName>
</protein>
<feature type="compositionally biased region" description="Basic and acidic residues" evidence="1">
    <location>
        <begin position="57"/>
        <end position="68"/>
    </location>
</feature>
<proteinExistence type="predicted"/>
<reference evidence="2 3" key="1">
    <citation type="submission" date="2018-05" db="EMBL/GenBank/DDBJ databases">
        <title>A metagenomic window into the 2 km-deep terrestrial subsurface aquifer revealed taxonomically and functionally diverse microbial community comprising novel uncultured bacterial lineages.</title>
        <authorList>
            <person name="Kadnikov V.V."/>
            <person name="Mardanov A.V."/>
            <person name="Beletsky A.V."/>
            <person name="Banks D."/>
            <person name="Pimenov N.V."/>
            <person name="Frank Y.A."/>
            <person name="Karnachuk O.V."/>
            <person name="Ravin N.V."/>
        </authorList>
    </citation>
    <scope>NUCLEOTIDE SEQUENCE [LARGE SCALE GENOMIC DNA]</scope>
    <source>
        <strain evidence="2">BY5</strain>
    </source>
</reference>
<feature type="compositionally biased region" description="Basic and acidic residues" evidence="1">
    <location>
        <begin position="116"/>
        <end position="126"/>
    </location>
</feature>
<dbReference type="Proteomes" id="UP000252355">
    <property type="component" value="Unassembled WGS sequence"/>
</dbReference>
<evidence type="ECO:0000313" key="2">
    <source>
        <dbReference type="EMBL" id="RCK79499.1"/>
    </source>
</evidence>
<evidence type="ECO:0000256" key="1">
    <source>
        <dbReference type="SAM" id="MobiDB-lite"/>
    </source>
</evidence>
<organism evidence="2 3">
    <name type="scientific">Candidatus Ozemobacter sibiricus</name>
    <dbReference type="NCBI Taxonomy" id="2268124"/>
    <lineage>
        <taxon>Bacteria</taxon>
        <taxon>Candidatus Ozemobacteria</taxon>
        <taxon>Candidatus Ozemobacterales</taxon>
        <taxon>Candidatus Ozemobacteraceae</taxon>
        <taxon>Candidatus Ozemobacter</taxon>
    </lineage>
</organism>
<evidence type="ECO:0000313" key="3">
    <source>
        <dbReference type="Proteomes" id="UP000252355"/>
    </source>
</evidence>
<feature type="compositionally biased region" description="Basic and acidic residues" evidence="1">
    <location>
        <begin position="30"/>
        <end position="50"/>
    </location>
</feature>
<accession>A0A367ZP14</accession>
<gene>
    <name evidence="2" type="ORF">OZSIB_4253</name>
</gene>
<name>A0A367ZP14_9BACT</name>
<comment type="caution">
    <text evidence="2">The sequence shown here is derived from an EMBL/GenBank/DDBJ whole genome shotgun (WGS) entry which is preliminary data.</text>
</comment>